<dbReference type="PANTHER" id="PTHR43685">
    <property type="entry name" value="GLYCOSYLTRANSFERASE"/>
    <property type="match status" value="1"/>
</dbReference>
<organism evidence="5 6">
    <name type="scientific">Butyribacter intestini</name>
    <dbReference type="NCBI Taxonomy" id="1703332"/>
    <lineage>
        <taxon>Bacteria</taxon>
        <taxon>Bacillati</taxon>
        <taxon>Bacillota</taxon>
        <taxon>Clostridia</taxon>
        <taxon>Lachnospirales</taxon>
        <taxon>Lachnospiraceae</taxon>
        <taxon>Butyribacter</taxon>
    </lineage>
</organism>
<name>A0AAW3JN68_9FIRM</name>
<protein>
    <recommendedName>
        <fullName evidence="4">Glycosyltransferase 2-like domain-containing protein</fullName>
    </recommendedName>
</protein>
<comment type="similarity">
    <text evidence="1">Belongs to the glycosyltransferase 2 family.</text>
</comment>
<dbReference type="InterPro" id="IPR001173">
    <property type="entry name" value="Glyco_trans_2-like"/>
</dbReference>
<dbReference type="RefSeq" id="WP_055946087.1">
    <property type="nucleotide sequence ID" value="NZ_JAQDCV010000003.1"/>
</dbReference>
<keyword evidence="6" id="KW-1185">Reference proteome</keyword>
<dbReference type="SUPFAM" id="SSF53448">
    <property type="entry name" value="Nucleotide-diphospho-sugar transferases"/>
    <property type="match status" value="1"/>
</dbReference>
<dbReference type="PANTHER" id="PTHR43685:SF5">
    <property type="entry name" value="GLYCOSYLTRANSFERASE EPSE-RELATED"/>
    <property type="match status" value="1"/>
</dbReference>
<dbReference type="EMBL" id="LLKB01000006">
    <property type="protein sequence ID" value="KQC84407.1"/>
    <property type="molecule type" value="Genomic_DNA"/>
</dbReference>
<evidence type="ECO:0000256" key="1">
    <source>
        <dbReference type="ARBA" id="ARBA00006739"/>
    </source>
</evidence>
<dbReference type="Gene3D" id="3.90.550.10">
    <property type="entry name" value="Spore Coat Polysaccharide Biosynthesis Protein SpsA, Chain A"/>
    <property type="match status" value="1"/>
</dbReference>
<evidence type="ECO:0000256" key="3">
    <source>
        <dbReference type="ARBA" id="ARBA00022679"/>
    </source>
</evidence>
<dbReference type="Proteomes" id="UP000050833">
    <property type="component" value="Unassembled WGS sequence"/>
</dbReference>
<dbReference type="AlphaFoldDB" id="A0AAW3JN68"/>
<sequence>MSNILFSVLLVTYNSELSDIFKTLTSIINQEFEHFEIVLSDDGSEDNKFKQIEEFMKEHKFFNYKMVGHDKNQGTVKNLISGLENCSGKYVRDFGPGDMFYTKDSLKKLYEFMEKKQCDSCFCRVQGYIEKNGTLTEKEYIHPFDINAYKKGKKDLIIKNLILYSDNVSGASTSYKTDYYLSYLKKIVGSVVYEEDIFQVYAALEGNNFEFLDECLIWYETSEGISTNKNSPFKKKIALDVEHFFDLMNLKFGENKYVQKRMRLSKLYRIDNLYLRTIVRFLYDPYAIIYLVKHYVSVIRGDYKINSKGEQWNS</sequence>
<accession>A0AAW3JN68</accession>
<dbReference type="InterPro" id="IPR050834">
    <property type="entry name" value="Glycosyltransf_2"/>
</dbReference>
<dbReference type="InterPro" id="IPR029044">
    <property type="entry name" value="Nucleotide-diphossugar_trans"/>
</dbReference>
<evidence type="ECO:0000256" key="2">
    <source>
        <dbReference type="ARBA" id="ARBA00022676"/>
    </source>
</evidence>
<feature type="domain" description="Glycosyltransferase 2-like" evidence="4">
    <location>
        <begin position="7"/>
        <end position="139"/>
    </location>
</feature>
<comment type="caution">
    <text evidence="5">The sequence shown here is derived from an EMBL/GenBank/DDBJ whole genome shotgun (WGS) entry which is preliminary data.</text>
</comment>
<dbReference type="GO" id="GO:0016757">
    <property type="term" value="F:glycosyltransferase activity"/>
    <property type="evidence" value="ECO:0007669"/>
    <property type="project" value="UniProtKB-KW"/>
</dbReference>
<evidence type="ECO:0000259" key="4">
    <source>
        <dbReference type="Pfam" id="PF00535"/>
    </source>
</evidence>
<evidence type="ECO:0000313" key="5">
    <source>
        <dbReference type="EMBL" id="KQC84407.1"/>
    </source>
</evidence>
<dbReference type="Pfam" id="PF00535">
    <property type="entry name" value="Glycos_transf_2"/>
    <property type="match status" value="1"/>
</dbReference>
<evidence type="ECO:0000313" key="6">
    <source>
        <dbReference type="Proteomes" id="UP000050833"/>
    </source>
</evidence>
<gene>
    <name evidence="5" type="ORF">APZ18_13985</name>
</gene>
<reference evidence="5 6" key="1">
    <citation type="submission" date="2015-10" db="EMBL/GenBank/DDBJ databases">
        <title>Butyribacter intestini gen. nov., sp. nov., a butyric acid-producing bacterium of the family Lachnospiraceae isolated from the human faeces.</title>
        <authorList>
            <person name="Zou Y."/>
            <person name="Xue W."/>
            <person name="Luo G."/>
            <person name="Lv M."/>
        </authorList>
    </citation>
    <scope>NUCLEOTIDE SEQUENCE [LARGE SCALE GENOMIC DNA]</scope>
    <source>
        <strain evidence="5 6">TF01-11</strain>
    </source>
</reference>
<proteinExistence type="inferred from homology"/>
<keyword evidence="2" id="KW-0328">Glycosyltransferase</keyword>
<keyword evidence="3" id="KW-0808">Transferase</keyword>